<name>A0AAD6JGV4_9ROSI</name>
<sequence length="107" mass="12234">MWVVGASPAIDVCCDMISRSWFDLIIGMARISGPLCLGGKNHRFLIDVIFILRSLLIGNYHILLHMIQDYRSFFFFLCELFINIGYLSCIHCDGLIDVIFPSRKTVC</sequence>
<feature type="transmembrane region" description="Helical" evidence="1">
    <location>
        <begin position="44"/>
        <end position="67"/>
    </location>
</feature>
<dbReference type="EMBL" id="JAPFFJ010000017">
    <property type="protein sequence ID" value="KAJ6404182.1"/>
    <property type="molecule type" value="Genomic_DNA"/>
</dbReference>
<gene>
    <name evidence="2" type="ORF">OIU84_012380</name>
</gene>
<keyword evidence="1" id="KW-0472">Membrane</keyword>
<dbReference type="AlphaFoldDB" id="A0AAD6JGV4"/>
<keyword evidence="1" id="KW-0812">Transmembrane</keyword>
<reference evidence="2 3" key="1">
    <citation type="journal article" date="2023" name="Int. J. Mol. Sci.">
        <title>De Novo Assembly and Annotation of 11 Diverse Shrub Willow (Salix) Genomes Reveals Novel Gene Organization in Sex-Linked Regions.</title>
        <authorList>
            <person name="Hyden B."/>
            <person name="Feng K."/>
            <person name="Yates T.B."/>
            <person name="Jawdy S."/>
            <person name="Cereghino C."/>
            <person name="Smart L.B."/>
            <person name="Muchero W."/>
        </authorList>
    </citation>
    <scope>NUCLEOTIDE SEQUENCE [LARGE SCALE GENOMIC DNA]</scope>
    <source>
        <tissue evidence="2">Shoot tip</tissue>
    </source>
</reference>
<evidence type="ECO:0000313" key="3">
    <source>
        <dbReference type="Proteomes" id="UP001162972"/>
    </source>
</evidence>
<evidence type="ECO:0000313" key="2">
    <source>
        <dbReference type="EMBL" id="KAJ6404182.1"/>
    </source>
</evidence>
<evidence type="ECO:0000256" key="1">
    <source>
        <dbReference type="SAM" id="Phobius"/>
    </source>
</evidence>
<keyword evidence="3" id="KW-1185">Reference proteome</keyword>
<feature type="transmembrane region" description="Helical" evidence="1">
    <location>
        <begin position="73"/>
        <end position="96"/>
    </location>
</feature>
<protein>
    <submittedName>
        <fullName evidence="2">Uncharacterized protein</fullName>
    </submittedName>
</protein>
<accession>A0AAD6JGV4</accession>
<organism evidence="2 3">
    <name type="scientific">Salix udensis</name>
    <dbReference type="NCBI Taxonomy" id="889485"/>
    <lineage>
        <taxon>Eukaryota</taxon>
        <taxon>Viridiplantae</taxon>
        <taxon>Streptophyta</taxon>
        <taxon>Embryophyta</taxon>
        <taxon>Tracheophyta</taxon>
        <taxon>Spermatophyta</taxon>
        <taxon>Magnoliopsida</taxon>
        <taxon>eudicotyledons</taxon>
        <taxon>Gunneridae</taxon>
        <taxon>Pentapetalae</taxon>
        <taxon>rosids</taxon>
        <taxon>fabids</taxon>
        <taxon>Malpighiales</taxon>
        <taxon>Salicaceae</taxon>
        <taxon>Saliceae</taxon>
        <taxon>Salix</taxon>
    </lineage>
</organism>
<comment type="caution">
    <text evidence="2">The sequence shown here is derived from an EMBL/GenBank/DDBJ whole genome shotgun (WGS) entry which is preliminary data.</text>
</comment>
<keyword evidence="1" id="KW-1133">Transmembrane helix</keyword>
<dbReference type="Proteomes" id="UP001162972">
    <property type="component" value="Chromosome 2"/>
</dbReference>
<proteinExistence type="predicted"/>